<comment type="caution">
    <text evidence="1">The sequence shown here is derived from an EMBL/GenBank/DDBJ whole genome shotgun (WGS) entry which is preliminary data.</text>
</comment>
<dbReference type="RefSeq" id="WP_255286612.1">
    <property type="nucleotide sequence ID" value="NZ_VIVN01000002.1"/>
</dbReference>
<dbReference type="Proteomes" id="UP000319671">
    <property type="component" value="Unassembled WGS sequence"/>
</dbReference>
<gene>
    <name evidence="1" type="ORF">FB550_10240</name>
</gene>
<proteinExistence type="predicted"/>
<reference evidence="1 2" key="1">
    <citation type="submission" date="2019-06" db="EMBL/GenBank/DDBJ databases">
        <title>Sorghum-associated microbial communities from plants grown in Nebraska, USA.</title>
        <authorList>
            <person name="Schachtman D."/>
        </authorList>
    </citation>
    <scope>NUCLEOTIDE SEQUENCE [LARGE SCALE GENOMIC DNA]</scope>
    <source>
        <strain evidence="1 2">2482</strain>
    </source>
</reference>
<accession>A0A561DRN6</accession>
<sequence length="42" mass="5065">MFWFRLIIVGFFSFTALSLVSYQSIEIIHAVFDFIRDKHQLK</sequence>
<keyword evidence="2" id="KW-1185">Reference proteome</keyword>
<organism evidence="1 2">
    <name type="scientific">Neobacillus bataviensis</name>
    <dbReference type="NCBI Taxonomy" id="220685"/>
    <lineage>
        <taxon>Bacteria</taxon>
        <taxon>Bacillati</taxon>
        <taxon>Bacillota</taxon>
        <taxon>Bacilli</taxon>
        <taxon>Bacillales</taxon>
        <taxon>Bacillaceae</taxon>
        <taxon>Neobacillus</taxon>
    </lineage>
</organism>
<dbReference type="AlphaFoldDB" id="A0A561DRN6"/>
<evidence type="ECO:0000313" key="2">
    <source>
        <dbReference type="Proteomes" id="UP000319671"/>
    </source>
</evidence>
<dbReference type="EMBL" id="VIVN01000002">
    <property type="protein sequence ID" value="TWE06025.1"/>
    <property type="molecule type" value="Genomic_DNA"/>
</dbReference>
<evidence type="ECO:0000313" key="1">
    <source>
        <dbReference type="EMBL" id="TWE06025.1"/>
    </source>
</evidence>
<name>A0A561DRN6_9BACI</name>
<protein>
    <submittedName>
        <fullName evidence="1">Uncharacterized protein</fullName>
    </submittedName>
</protein>